<dbReference type="SUPFAM" id="SSF109755">
    <property type="entry name" value="PhoU-like"/>
    <property type="match status" value="1"/>
</dbReference>
<dbReference type="GO" id="GO:0005886">
    <property type="term" value="C:plasma membrane"/>
    <property type="evidence" value="ECO:0007669"/>
    <property type="project" value="UniProtKB-SubCell"/>
</dbReference>
<protein>
    <submittedName>
        <fullName evidence="8">Na/Pi cotransporter</fullName>
    </submittedName>
</protein>
<sequence>MSATSVLIHLLGEVALLLWGINMVNSGVQRAFGSDLRWILGIGLRTRLHAFLAGVGVTTVLQSSTATALMVASFTAGGAVDIVPALAVMLGANVGTALIVQVLSFDITLIFPLLIFFGFIGYKRGQSSRIKDLGRVAIGLGLMLLSLHLLSETIREIQSSVVLKELLGGVASDPLILLLLSGVFAWIAHSSVAAMLFIMSLATAGVIDTHAALVMVLGANLGSSANPMLEGLGGDPAKFRVPFGNLAMRVIGCVAALPLIDVFQSHVTLFDSSPARLAANFHTLFNVAVAVIFILPLPWIAKLLTRAFPEKLRASDPGMPQYLDKDALDTPSVALSNAAREVLRMADTVEIMLRSSQDLFREDDISRVTEVSRTDDVVDRLYSAIRRYLSAINHEALSETEAKRLSDILAFAINLEHIGDIIDKNLMELAAKRIKNHLRLPKDSLDDITSMHAKLLEHLHLAASVLMFQDIGSARKLVSEKERFRDLERAMTQKQLEQIRSGRTVGDTSALQLDIVRDLKRIEAHIAATGHSLLEQSGELRPSRLSS</sequence>
<evidence type="ECO:0000313" key="9">
    <source>
        <dbReference type="Proteomes" id="UP000035489"/>
    </source>
</evidence>
<feature type="transmembrane region" description="Helical" evidence="6">
    <location>
        <begin position="48"/>
        <end position="74"/>
    </location>
</feature>
<evidence type="ECO:0000256" key="3">
    <source>
        <dbReference type="ARBA" id="ARBA00022692"/>
    </source>
</evidence>
<dbReference type="EMBL" id="LCYG01000037">
    <property type="protein sequence ID" value="KLK92285.1"/>
    <property type="molecule type" value="Genomic_DNA"/>
</dbReference>
<feature type="domain" description="PhoU" evidence="7">
    <location>
        <begin position="342"/>
        <end position="422"/>
    </location>
</feature>
<gene>
    <name evidence="8" type="ORF">AA309_14920</name>
</gene>
<dbReference type="NCBIfam" id="NF037997">
    <property type="entry name" value="Na_Pi_symport"/>
    <property type="match status" value="1"/>
</dbReference>
<evidence type="ECO:0000256" key="2">
    <source>
        <dbReference type="ARBA" id="ARBA00022475"/>
    </source>
</evidence>
<name>A0A0H1RAL8_9HYPH</name>
<feature type="transmembrane region" description="Helical" evidence="6">
    <location>
        <begin position="94"/>
        <end position="121"/>
    </location>
</feature>
<feature type="transmembrane region" description="Helical" evidence="6">
    <location>
        <begin position="239"/>
        <end position="260"/>
    </location>
</feature>
<evidence type="ECO:0000256" key="6">
    <source>
        <dbReference type="SAM" id="Phobius"/>
    </source>
</evidence>
<dbReference type="GO" id="GO:0044341">
    <property type="term" value="P:sodium-dependent phosphate transport"/>
    <property type="evidence" value="ECO:0007669"/>
    <property type="project" value="InterPro"/>
</dbReference>
<keyword evidence="2" id="KW-1003">Cell membrane</keyword>
<evidence type="ECO:0000313" key="8">
    <source>
        <dbReference type="EMBL" id="KLK92285.1"/>
    </source>
</evidence>
<feature type="transmembrane region" description="Helical" evidence="6">
    <location>
        <begin position="195"/>
        <end position="219"/>
    </location>
</feature>
<dbReference type="Proteomes" id="UP000035489">
    <property type="component" value="Unassembled WGS sequence"/>
</dbReference>
<keyword evidence="9" id="KW-1185">Reference proteome</keyword>
<evidence type="ECO:0000256" key="5">
    <source>
        <dbReference type="ARBA" id="ARBA00023136"/>
    </source>
</evidence>
<dbReference type="InterPro" id="IPR003841">
    <property type="entry name" value="Na/Pi_transpt"/>
</dbReference>
<dbReference type="GO" id="GO:0005436">
    <property type="term" value="F:sodium:phosphate symporter activity"/>
    <property type="evidence" value="ECO:0007669"/>
    <property type="project" value="InterPro"/>
</dbReference>
<dbReference type="Gene3D" id="1.20.58.220">
    <property type="entry name" value="Phosphate transport system protein phou homolog 2, domain 2"/>
    <property type="match status" value="1"/>
</dbReference>
<feature type="transmembrane region" description="Helical" evidence="6">
    <location>
        <begin position="170"/>
        <end position="188"/>
    </location>
</feature>
<evidence type="ECO:0000259" key="7">
    <source>
        <dbReference type="Pfam" id="PF01895"/>
    </source>
</evidence>
<keyword evidence="3 6" id="KW-0812">Transmembrane</keyword>
<feature type="transmembrane region" description="Helical" evidence="6">
    <location>
        <begin position="281"/>
        <end position="301"/>
    </location>
</feature>
<feature type="transmembrane region" description="Helical" evidence="6">
    <location>
        <begin position="133"/>
        <end position="150"/>
    </location>
</feature>
<organism evidence="8 9">
    <name type="scientific">Microvirga vignae</name>
    <dbReference type="NCBI Taxonomy" id="1225564"/>
    <lineage>
        <taxon>Bacteria</taxon>
        <taxon>Pseudomonadati</taxon>
        <taxon>Pseudomonadota</taxon>
        <taxon>Alphaproteobacteria</taxon>
        <taxon>Hyphomicrobiales</taxon>
        <taxon>Methylobacteriaceae</taxon>
        <taxon>Microvirga</taxon>
    </lineage>
</organism>
<reference evidence="8 9" key="1">
    <citation type="submission" date="2015-05" db="EMBL/GenBank/DDBJ databases">
        <title>Draft genome sequence of Microvirga vignae strain BR3299, a novel nitrogen fixing bacteria isolated from Brazil semi-aired region.</title>
        <authorList>
            <person name="Zilli J.E."/>
            <person name="Passos S.R."/>
            <person name="Leite J."/>
            <person name="Baldani J.I."/>
            <person name="Xavier G.R."/>
            <person name="Rumjaneck N.G."/>
            <person name="Simoes-Araujo J.L."/>
        </authorList>
    </citation>
    <scope>NUCLEOTIDE SEQUENCE [LARGE SCALE GENOMIC DNA]</scope>
    <source>
        <strain evidence="8 9">BR3299</strain>
    </source>
</reference>
<evidence type="ECO:0000256" key="4">
    <source>
        <dbReference type="ARBA" id="ARBA00022989"/>
    </source>
</evidence>
<evidence type="ECO:0000256" key="1">
    <source>
        <dbReference type="ARBA" id="ARBA00004651"/>
    </source>
</evidence>
<dbReference type="PANTHER" id="PTHR10010">
    <property type="entry name" value="SOLUTE CARRIER FAMILY 34 SODIUM PHOSPHATE , MEMBER 2-RELATED"/>
    <property type="match status" value="1"/>
</dbReference>
<keyword evidence="4 6" id="KW-1133">Transmembrane helix</keyword>
<accession>A0A0H1RAL8</accession>
<dbReference type="RefSeq" id="WP_047189824.1">
    <property type="nucleotide sequence ID" value="NZ_LCYG01000037.1"/>
</dbReference>
<keyword evidence="5 6" id="KW-0472">Membrane</keyword>
<dbReference type="AlphaFoldDB" id="A0A0H1RAL8"/>
<dbReference type="InterPro" id="IPR026022">
    <property type="entry name" value="PhoU_dom"/>
</dbReference>
<comment type="caution">
    <text evidence="8">The sequence shown here is derived from an EMBL/GenBank/DDBJ whole genome shotgun (WGS) entry which is preliminary data.</text>
</comment>
<dbReference type="InterPro" id="IPR038078">
    <property type="entry name" value="PhoU-like_sf"/>
</dbReference>
<dbReference type="PANTHER" id="PTHR10010:SF46">
    <property type="entry name" value="SODIUM-DEPENDENT PHOSPHATE TRANSPORT PROTEIN 2B"/>
    <property type="match status" value="1"/>
</dbReference>
<dbReference type="Pfam" id="PF01895">
    <property type="entry name" value="PhoU"/>
    <property type="match status" value="1"/>
</dbReference>
<feature type="transmembrane region" description="Helical" evidence="6">
    <location>
        <begin position="6"/>
        <end position="28"/>
    </location>
</feature>
<comment type="subcellular location">
    <subcellularLocation>
        <location evidence="1">Cell membrane</location>
        <topology evidence="1">Multi-pass membrane protein</topology>
    </subcellularLocation>
</comment>
<proteinExistence type="predicted"/>
<dbReference type="Pfam" id="PF02690">
    <property type="entry name" value="Na_Pi_cotrans"/>
    <property type="match status" value="2"/>
</dbReference>
<dbReference type="PATRIC" id="fig|1225564.3.peg.3872"/>
<dbReference type="OrthoDB" id="5778511at2"/>